<feature type="compositionally biased region" description="Basic and acidic residues" evidence="2">
    <location>
        <begin position="422"/>
        <end position="433"/>
    </location>
</feature>
<keyword evidence="3" id="KW-0472">Membrane</keyword>
<feature type="region of interest" description="Disordered" evidence="2">
    <location>
        <begin position="363"/>
        <end position="391"/>
    </location>
</feature>
<gene>
    <name evidence="4" type="ORF">ZHD862_LOCUS1770</name>
</gene>
<evidence type="ECO:0008006" key="6">
    <source>
        <dbReference type="Google" id="ProtNLM"/>
    </source>
</evidence>
<dbReference type="GO" id="GO:0044183">
    <property type="term" value="F:protein folding chaperone"/>
    <property type="evidence" value="ECO:0007669"/>
    <property type="project" value="TreeGrafter"/>
</dbReference>
<feature type="compositionally biased region" description="Low complexity" evidence="2">
    <location>
        <begin position="259"/>
        <end position="271"/>
    </location>
</feature>
<dbReference type="GO" id="GO:0003755">
    <property type="term" value="F:peptidyl-prolyl cis-trans isomerase activity"/>
    <property type="evidence" value="ECO:0007669"/>
    <property type="project" value="InterPro"/>
</dbReference>
<dbReference type="InterPro" id="IPR019734">
    <property type="entry name" value="TPR_rpt"/>
</dbReference>
<keyword evidence="1" id="KW-0802">TPR repeat</keyword>
<reference evidence="4" key="1">
    <citation type="submission" date="2021-02" db="EMBL/GenBank/DDBJ databases">
        <authorList>
            <person name="Nowell W R."/>
        </authorList>
    </citation>
    <scope>NUCLEOTIDE SEQUENCE</scope>
</reference>
<feature type="region of interest" description="Disordered" evidence="2">
    <location>
        <begin position="1"/>
        <end position="39"/>
    </location>
</feature>
<dbReference type="InterPro" id="IPR046357">
    <property type="entry name" value="PPIase_dom_sf"/>
</dbReference>
<evidence type="ECO:0000256" key="1">
    <source>
        <dbReference type="PROSITE-ProRule" id="PRU00339"/>
    </source>
</evidence>
<dbReference type="PANTHER" id="PTHR46512:SF1">
    <property type="entry name" value="PEPTIDYLPROLYL ISOMERASE"/>
    <property type="match status" value="1"/>
</dbReference>
<feature type="region of interest" description="Disordered" evidence="2">
    <location>
        <begin position="413"/>
        <end position="433"/>
    </location>
</feature>
<dbReference type="GO" id="GO:0005740">
    <property type="term" value="C:mitochondrial envelope"/>
    <property type="evidence" value="ECO:0007669"/>
    <property type="project" value="TreeGrafter"/>
</dbReference>
<keyword evidence="3" id="KW-0812">Transmembrane</keyword>
<dbReference type="GO" id="GO:0016020">
    <property type="term" value="C:membrane"/>
    <property type="evidence" value="ECO:0007669"/>
    <property type="project" value="TreeGrafter"/>
</dbReference>
<evidence type="ECO:0000313" key="4">
    <source>
        <dbReference type="EMBL" id="CAF0788380.1"/>
    </source>
</evidence>
<dbReference type="Gene3D" id="3.10.50.40">
    <property type="match status" value="1"/>
</dbReference>
<keyword evidence="3" id="KW-1133">Transmembrane helix</keyword>
<dbReference type="GO" id="GO:0043066">
    <property type="term" value="P:negative regulation of apoptotic process"/>
    <property type="evidence" value="ECO:0007669"/>
    <property type="project" value="TreeGrafter"/>
</dbReference>
<dbReference type="Proteomes" id="UP000663864">
    <property type="component" value="Unassembled WGS sequence"/>
</dbReference>
<feature type="compositionally biased region" description="Low complexity" evidence="2">
    <location>
        <begin position="369"/>
        <end position="386"/>
    </location>
</feature>
<dbReference type="InterPro" id="IPR011990">
    <property type="entry name" value="TPR-like_helical_dom_sf"/>
</dbReference>
<dbReference type="PANTHER" id="PTHR46512">
    <property type="entry name" value="PEPTIDYLPROLYL ISOMERASE"/>
    <property type="match status" value="1"/>
</dbReference>
<dbReference type="GO" id="GO:0005829">
    <property type="term" value="C:cytosol"/>
    <property type="evidence" value="ECO:0007669"/>
    <property type="project" value="TreeGrafter"/>
</dbReference>
<evidence type="ECO:0000313" key="5">
    <source>
        <dbReference type="Proteomes" id="UP000663864"/>
    </source>
</evidence>
<evidence type="ECO:0000256" key="2">
    <source>
        <dbReference type="SAM" id="MobiDB-lite"/>
    </source>
</evidence>
<dbReference type="SUPFAM" id="SSF54534">
    <property type="entry name" value="FKBP-like"/>
    <property type="match status" value="1"/>
</dbReference>
<sequence length="875" mass="99142">MSDETHNDISINKRTSISSPNEDNTLLDDSSSSQHNHQETVLTDDTTNHFNNQSNHQENLSNIQTLDNSLNEAEAIEETQSINQSDNQSIQFPNENNLNQISNEQDSLDQNQISSQQFHTSNNQHHADLASIDQLLSNIQHEQDPNKAQRQLDDDDIPPAEIEANDTQINHQNNESSTILQSTIVDNHVLTPLETPYEHHHENPIVPTESSLDETNSSLSESQLNSTDNLPLNESEKAVENDGPLVESTLDETNDSSIESQSNLNDNNSLNESEKTDEDNQKIDILPSESTVDQTNNSPIESESNIMDNHSRTEVETPDEDHHTNEFSPVELPLDQTNNSSIESQPNATDNLLFNESEKVAESTLDQTNNTSIESQSSSIDNSPSIESEKASENGIHLVASTVDQTNISSIETESHSMASHPETESEKVNEDDYKKEETNIPLKSYSLPDVVSETLEENRDDLISEKIELGKELTEEIDIKNKNKIVEDIISVLTERSTDIEEKLDRKSNDLNKQEEDESLLSNSKLISSEFEDVLGNKTLLKQTIVKGELNSRPTRSTMATVSYKLSLVDNLTSNIRLIESVSKEKFFVSECDIIPAIDICVQTMNRGECALIDSDIRHCYGDMGCLEKEIPSVSSNNSYRMKIELELHDWQSPVDVQKLLINERLCWGDKKRQMGNFYYRRQDYLTSLQCYNGALRFLDTDINPILVLSHENQRSILNDAFIQVENNVAQVNLLLNKYDACLHAVENVLKHDPKNVKALFRQGKAFFQLGKYDKAIQSLKLFTQVQRRNSNSMADRDKANEMILTCENKLANYQKNEKEIYQRMFKPQTEKRQTNNINQIDNTNNSWWPYIALGSAVLGTLAIVTFIKHRKTS</sequence>
<dbReference type="PROSITE" id="PS50005">
    <property type="entry name" value="TPR"/>
    <property type="match status" value="1"/>
</dbReference>
<dbReference type="GO" id="GO:0012505">
    <property type="term" value="C:endomembrane system"/>
    <property type="evidence" value="ECO:0007669"/>
    <property type="project" value="TreeGrafter"/>
</dbReference>
<comment type="caution">
    <text evidence="4">The sequence shown here is derived from an EMBL/GenBank/DDBJ whole genome shotgun (WGS) entry which is preliminary data.</text>
</comment>
<name>A0A813RXD1_9BILA</name>
<dbReference type="SUPFAM" id="SSF48452">
    <property type="entry name" value="TPR-like"/>
    <property type="match status" value="1"/>
</dbReference>
<feature type="compositionally biased region" description="Basic and acidic residues" evidence="2">
    <location>
        <begin position="272"/>
        <end position="282"/>
    </location>
</feature>
<dbReference type="AlphaFoldDB" id="A0A813RXD1"/>
<protein>
    <recommendedName>
        <fullName evidence="6">Peptidylprolyl isomerase</fullName>
    </recommendedName>
</protein>
<dbReference type="InterPro" id="IPR050754">
    <property type="entry name" value="FKBP4/5/8-like"/>
</dbReference>
<dbReference type="Gene3D" id="1.25.40.10">
    <property type="entry name" value="Tetratricopeptide repeat domain"/>
    <property type="match status" value="1"/>
</dbReference>
<feature type="compositionally biased region" description="Polar residues" evidence="2">
    <location>
        <begin position="8"/>
        <end position="39"/>
    </location>
</feature>
<dbReference type="SMART" id="SM00028">
    <property type="entry name" value="TPR"/>
    <property type="match status" value="3"/>
</dbReference>
<feature type="compositionally biased region" description="Basic and acidic residues" evidence="2">
    <location>
        <begin position="309"/>
        <end position="325"/>
    </location>
</feature>
<feature type="transmembrane region" description="Helical" evidence="3">
    <location>
        <begin position="849"/>
        <end position="869"/>
    </location>
</feature>
<dbReference type="EMBL" id="CAJNOT010000032">
    <property type="protein sequence ID" value="CAF0788380.1"/>
    <property type="molecule type" value="Genomic_DNA"/>
</dbReference>
<accession>A0A813RXD1</accession>
<evidence type="ECO:0000256" key="3">
    <source>
        <dbReference type="SAM" id="Phobius"/>
    </source>
</evidence>
<proteinExistence type="predicted"/>
<feature type="compositionally biased region" description="Polar residues" evidence="2">
    <location>
        <begin position="288"/>
        <end position="308"/>
    </location>
</feature>
<feature type="compositionally biased region" description="Polar residues" evidence="2">
    <location>
        <begin position="208"/>
        <end position="232"/>
    </location>
</feature>
<feature type="repeat" description="TPR" evidence="1">
    <location>
        <begin position="758"/>
        <end position="791"/>
    </location>
</feature>
<feature type="compositionally biased region" description="Polar residues" evidence="2">
    <location>
        <begin position="335"/>
        <end position="347"/>
    </location>
</feature>
<organism evidence="4 5">
    <name type="scientific">Rotaria sordida</name>
    <dbReference type="NCBI Taxonomy" id="392033"/>
    <lineage>
        <taxon>Eukaryota</taxon>
        <taxon>Metazoa</taxon>
        <taxon>Spiralia</taxon>
        <taxon>Gnathifera</taxon>
        <taxon>Rotifera</taxon>
        <taxon>Eurotatoria</taxon>
        <taxon>Bdelloidea</taxon>
        <taxon>Philodinida</taxon>
        <taxon>Philodinidae</taxon>
        <taxon>Rotaria</taxon>
    </lineage>
</organism>
<feature type="region of interest" description="Disordered" evidence="2">
    <location>
        <begin position="198"/>
        <end position="347"/>
    </location>
</feature>